<dbReference type="RefSeq" id="WP_408147555.1">
    <property type="nucleotide sequence ID" value="NZ_JAQQCL010000026.1"/>
</dbReference>
<evidence type="ECO:0008006" key="4">
    <source>
        <dbReference type="Google" id="ProtNLM"/>
    </source>
</evidence>
<reference evidence="2 3" key="1">
    <citation type="journal article" date="2024" name="Chem. Sci.">
        <title>Discovery of megapolipeptins by genome mining of a Burkholderiales bacteria collection.</title>
        <authorList>
            <person name="Paulo B.S."/>
            <person name="Recchia M.J.J."/>
            <person name="Lee S."/>
            <person name="Fergusson C.H."/>
            <person name="Romanowski S.B."/>
            <person name="Hernandez A."/>
            <person name="Krull N."/>
            <person name="Liu D.Y."/>
            <person name="Cavanagh H."/>
            <person name="Bos A."/>
            <person name="Gray C.A."/>
            <person name="Murphy B.T."/>
            <person name="Linington R.G."/>
            <person name="Eustaquio A.S."/>
        </authorList>
    </citation>
    <scope>NUCLEOTIDE SEQUENCE [LARGE SCALE GENOMIC DNA]</scope>
    <source>
        <strain evidence="2 3">RL17-350-BIC-E</strain>
    </source>
</reference>
<organism evidence="2 3">
    <name type="scientific">Paraburkholderia strydomiana</name>
    <dbReference type="NCBI Taxonomy" id="1245417"/>
    <lineage>
        <taxon>Bacteria</taxon>
        <taxon>Pseudomonadati</taxon>
        <taxon>Pseudomonadota</taxon>
        <taxon>Betaproteobacteria</taxon>
        <taxon>Burkholderiales</taxon>
        <taxon>Burkholderiaceae</taxon>
        <taxon>Paraburkholderia</taxon>
    </lineage>
</organism>
<evidence type="ECO:0000313" key="3">
    <source>
        <dbReference type="Proteomes" id="UP001629392"/>
    </source>
</evidence>
<proteinExistence type="predicted"/>
<keyword evidence="3" id="KW-1185">Reference proteome</keyword>
<evidence type="ECO:0000256" key="1">
    <source>
        <dbReference type="SAM" id="MobiDB-lite"/>
    </source>
</evidence>
<feature type="region of interest" description="Disordered" evidence="1">
    <location>
        <begin position="88"/>
        <end position="127"/>
    </location>
</feature>
<protein>
    <recommendedName>
        <fullName evidence="4">DUF1488 domain-containing protein</fullName>
    </recommendedName>
</protein>
<dbReference type="EMBL" id="JAQQCL010000026">
    <property type="protein sequence ID" value="MFM0720123.1"/>
    <property type="molecule type" value="Genomic_DNA"/>
</dbReference>
<dbReference type="Proteomes" id="UP001629392">
    <property type="component" value="Unassembled WGS sequence"/>
</dbReference>
<accession>A0ABW9EMA9</accession>
<name>A0ABW9EMA9_9BURK</name>
<feature type="compositionally biased region" description="Polar residues" evidence="1">
    <location>
        <begin position="88"/>
        <end position="97"/>
    </location>
</feature>
<comment type="caution">
    <text evidence="2">The sequence shown here is derived from an EMBL/GenBank/DDBJ whole genome shotgun (WGS) entry which is preliminary data.</text>
</comment>
<sequence length="127" mass="13785">MNQPMIWITAPDLSDGSTVWFSAYGFGWGYRAFAVSYEVICESLGAGDTTEEQIRLAFQLGKRQILQAVLRHDSLSYKGQRITLSFENRSHSMSTDAPETVTGRAPAAILRSTGPQPTDPSAGAQSG</sequence>
<evidence type="ECO:0000313" key="2">
    <source>
        <dbReference type="EMBL" id="MFM0720123.1"/>
    </source>
</evidence>
<gene>
    <name evidence="2" type="ORF">PQQ73_27770</name>
</gene>